<protein>
    <submittedName>
        <fullName evidence="5">GntR family transcriptional regulator</fullName>
    </submittedName>
</protein>
<keyword evidence="3" id="KW-0804">Transcription</keyword>
<evidence type="ECO:0000256" key="2">
    <source>
        <dbReference type="ARBA" id="ARBA00023125"/>
    </source>
</evidence>
<comment type="caution">
    <text evidence="5">The sequence shown here is derived from an EMBL/GenBank/DDBJ whole genome shotgun (WGS) entry which is preliminary data.</text>
</comment>
<feature type="domain" description="HTH gntR-type" evidence="4">
    <location>
        <begin position="4"/>
        <end position="72"/>
    </location>
</feature>
<dbReference type="InterPro" id="IPR050679">
    <property type="entry name" value="Bact_HTH_transcr_reg"/>
</dbReference>
<dbReference type="InterPro" id="IPR036390">
    <property type="entry name" value="WH_DNA-bd_sf"/>
</dbReference>
<dbReference type="CDD" id="cd07377">
    <property type="entry name" value="WHTH_GntR"/>
    <property type="match status" value="1"/>
</dbReference>
<organism evidence="5 6">
    <name type="scientific">Nonomuraea typhae</name>
    <dbReference type="NCBI Taxonomy" id="2603600"/>
    <lineage>
        <taxon>Bacteria</taxon>
        <taxon>Bacillati</taxon>
        <taxon>Actinomycetota</taxon>
        <taxon>Actinomycetes</taxon>
        <taxon>Streptosporangiales</taxon>
        <taxon>Streptosporangiaceae</taxon>
        <taxon>Nonomuraea</taxon>
    </lineage>
</organism>
<keyword evidence="6" id="KW-1185">Reference proteome</keyword>
<dbReference type="InterPro" id="IPR028978">
    <property type="entry name" value="Chorismate_lyase_/UTRA_dom_sf"/>
</dbReference>
<dbReference type="SMART" id="SM00866">
    <property type="entry name" value="UTRA"/>
    <property type="match status" value="1"/>
</dbReference>
<dbReference type="SUPFAM" id="SSF64288">
    <property type="entry name" value="Chorismate lyase-like"/>
    <property type="match status" value="1"/>
</dbReference>
<evidence type="ECO:0000256" key="3">
    <source>
        <dbReference type="ARBA" id="ARBA00023163"/>
    </source>
</evidence>
<dbReference type="SUPFAM" id="SSF46785">
    <property type="entry name" value="Winged helix' DNA-binding domain"/>
    <property type="match status" value="1"/>
</dbReference>
<name>A0ABW7Z0U7_9ACTN</name>
<dbReference type="InterPro" id="IPR036388">
    <property type="entry name" value="WH-like_DNA-bd_sf"/>
</dbReference>
<dbReference type="Gene3D" id="3.40.1410.10">
    <property type="entry name" value="Chorismate lyase-like"/>
    <property type="match status" value="1"/>
</dbReference>
<dbReference type="SMART" id="SM00345">
    <property type="entry name" value="HTH_GNTR"/>
    <property type="match status" value="1"/>
</dbReference>
<reference evidence="5 6" key="1">
    <citation type="submission" date="2024-10" db="EMBL/GenBank/DDBJ databases">
        <title>The Natural Products Discovery Center: Release of the First 8490 Sequenced Strains for Exploring Actinobacteria Biosynthetic Diversity.</title>
        <authorList>
            <person name="Kalkreuter E."/>
            <person name="Kautsar S.A."/>
            <person name="Yang D."/>
            <person name="Bader C.D."/>
            <person name="Teijaro C.N."/>
            <person name="Fluegel L."/>
            <person name="Davis C.M."/>
            <person name="Simpson J.R."/>
            <person name="Lauterbach L."/>
            <person name="Steele A.D."/>
            <person name="Gui C."/>
            <person name="Meng S."/>
            <person name="Li G."/>
            <person name="Viehrig K."/>
            <person name="Ye F."/>
            <person name="Su P."/>
            <person name="Kiefer A.F."/>
            <person name="Nichols A."/>
            <person name="Cepeda A.J."/>
            <person name="Yan W."/>
            <person name="Fan B."/>
            <person name="Jiang Y."/>
            <person name="Adhikari A."/>
            <person name="Zheng C.-J."/>
            <person name="Schuster L."/>
            <person name="Cowan T.M."/>
            <person name="Smanski M.J."/>
            <person name="Chevrette M.G."/>
            <person name="De Carvalho L.P.S."/>
            <person name="Shen B."/>
        </authorList>
    </citation>
    <scope>NUCLEOTIDE SEQUENCE [LARGE SCALE GENOMIC DNA]</scope>
    <source>
        <strain evidence="5 6">NPDC050545</strain>
    </source>
</reference>
<proteinExistence type="predicted"/>
<dbReference type="InterPro" id="IPR000524">
    <property type="entry name" value="Tscrpt_reg_HTH_GntR"/>
</dbReference>
<dbReference type="Pfam" id="PF07702">
    <property type="entry name" value="UTRA"/>
    <property type="match status" value="1"/>
</dbReference>
<keyword evidence="1" id="KW-0805">Transcription regulation</keyword>
<evidence type="ECO:0000313" key="5">
    <source>
        <dbReference type="EMBL" id="MFI6501804.1"/>
    </source>
</evidence>
<evidence type="ECO:0000256" key="1">
    <source>
        <dbReference type="ARBA" id="ARBA00023015"/>
    </source>
</evidence>
<dbReference type="EMBL" id="JBITGY010000008">
    <property type="protein sequence ID" value="MFI6501804.1"/>
    <property type="molecule type" value="Genomic_DNA"/>
</dbReference>
<dbReference type="PANTHER" id="PTHR44846:SF17">
    <property type="entry name" value="GNTR-FAMILY TRANSCRIPTIONAL REGULATOR"/>
    <property type="match status" value="1"/>
</dbReference>
<evidence type="ECO:0000259" key="4">
    <source>
        <dbReference type="PROSITE" id="PS50949"/>
    </source>
</evidence>
<dbReference type="PANTHER" id="PTHR44846">
    <property type="entry name" value="MANNOSYL-D-GLYCERATE TRANSPORT/METABOLISM SYSTEM REPRESSOR MNGR-RELATED"/>
    <property type="match status" value="1"/>
</dbReference>
<accession>A0ABW7Z0U7</accession>
<dbReference type="PRINTS" id="PR00035">
    <property type="entry name" value="HTHGNTR"/>
</dbReference>
<dbReference type="Proteomes" id="UP001612741">
    <property type="component" value="Unassembled WGS sequence"/>
</dbReference>
<dbReference type="Gene3D" id="1.10.10.10">
    <property type="entry name" value="Winged helix-like DNA-binding domain superfamily/Winged helix DNA-binding domain"/>
    <property type="match status" value="1"/>
</dbReference>
<dbReference type="PROSITE" id="PS50949">
    <property type="entry name" value="HTH_GNTR"/>
    <property type="match status" value="1"/>
</dbReference>
<evidence type="ECO:0000313" key="6">
    <source>
        <dbReference type="Proteomes" id="UP001612741"/>
    </source>
</evidence>
<dbReference type="Pfam" id="PF00392">
    <property type="entry name" value="GntR"/>
    <property type="match status" value="1"/>
</dbReference>
<dbReference type="RefSeq" id="WP_397086622.1">
    <property type="nucleotide sequence ID" value="NZ_JBITGY010000008.1"/>
</dbReference>
<dbReference type="InterPro" id="IPR011663">
    <property type="entry name" value="UTRA"/>
</dbReference>
<gene>
    <name evidence="5" type="ORF">ACIBG2_30795</name>
</gene>
<sequence length="227" mass="25207">MPREARYRAIARELSRRIETGELPPGERLPTEDALAAEHGVHRLTARQAMVELRRAGLVETRHGLGSFVRRQARRVEVGIDPATRRHRPADLLELAEAFSDGEELVATASVRHPVAERHLGAGEVHEITTLLRSAGTPAILSRYHLRDALPFDPRAGVLGALKDFRYAWHAISAELADLDDQELLAAEPGTAMLVREGLVADEAGRPLCHIVRRCRGDMIAFVTRYE</sequence>
<keyword evidence="2" id="KW-0238">DNA-binding</keyword>